<evidence type="ECO:0000313" key="5">
    <source>
        <dbReference type="Proteomes" id="UP001162480"/>
    </source>
</evidence>
<evidence type="ECO:0000313" key="4">
    <source>
        <dbReference type="EMBL" id="CAI9741731.1"/>
    </source>
</evidence>
<keyword evidence="5" id="KW-1185">Reference proteome</keyword>
<dbReference type="EMBL" id="OX597840">
    <property type="protein sequence ID" value="CAI9741731.1"/>
    <property type="molecule type" value="Genomic_DNA"/>
</dbReference>
<feature type="domain" description="VWFA" evidence="2">
    <location>
        <begin position="179"/>
        <end position="356"/>
    </location>
</feature>
<dbReference type="PRINTS" id="PR00453">
    <property type="entry name" value="VWFADOMAIN"/>
</dbReference>
<dbReference type="GO" id="GO:0005581">
    <property type="term" value="C:collagen trimer"/>
    <property type="evidence" value="ECO:0007669"/>
    <property type="project" value="UniProtKB-KW"/>
</dbReference>
<dbReference type="InterPro" id="IPR002557">
    <property type="entry name" value="Chitin-bd_dom"/>
</dbReference>
<feature type="signal peptide" evidence="1">
    <location>
        <begin position="1"/>
        <end position="21"/>
    </location>
</feature>
<dbReference type="InterPro" id="IPR036508">
    <property type="entry name" value="Chitin-bd_dom_sf"/>
</dbReference>
<dbReference type="Proteomes" id="UP001162480">
    <property type="component" value="Chromosome 27"/>
</dbReference>
<feature type="chain" id="PRO_5041462779" evidence="1">
    <location>
        <begin position="22"/>
        <end position="683"/>
    </location>
</feature>
<feature type="domain" description="Chitin-binding type-2" evidence="3">
    <location>
        <begin position="630"/>
        <end position="682"/>
    </location>
</feature>
<dbReference type="PANTHER" id="PTHR24020:SF20">
    <property type="entry name" value="PH DOMAIN-CONTAINING PROTEIN"/>
    <property type="match status" value="1"/>
</dbReference>
<feature type="domain" description="Chitin-binding type-2" evidence="3">
    <location>
        <begin position="509"/>
        <end position="566"/>
    </location>
</feature>
<name>A0AA36BXY3_OCTVU</name>
<evidence type="ECO:0000259" key="2">
    <source>
        <dbReference type="SMART" id="SM00327"/>
    </source>
</evidence>
<organism evidence="4 5">
    <name type="scientific">Octopus vulgaris</name>
    <name type="common">Common octopus</name>
    <dbReference type="NCBI Taxonomy" id="6645"/>
    <lineage>
        <taxon>Eukaryota</taxon>
        <taxon>Metazoa</taxon>
        <taxon>Spiralia</taxon>
        <taxon>Lophotrochozoa</taxon>
        <taxon>Mollusca</taxon>
        <taxon>Cephalopoda</taxon>
        <taxon>Coleoidea</taxon>
        <taxon>Octopodiformes</taxon>
        <taxon>Octopoda</taxon>
        <taxon>Incirrata</taxon>
        <taxon>Octopodidae</taxon>
        <taxon>Octopus</taxon>
    </lineage>
</organism>
<evidence type="ECO:0000256" key="1">
    <source>
        <dbReference type="SAM" id="SignalP"/>
    </source>
</evidence>
<gene>
    <name evidence="4" type="ORF">OCTVUL_1B004726</name>
</gene>
<accession>A0AA36BXY3</accession>
<dbReference type="GO" id="GO:0005576">
    <property type="term" value="C:extracellular region"/>
    <property type="evidence" value="ECO:0007669"/>
    <property type="project" value="InterPro"/>
</dbReference>
<keyword evidence="1" id="KW-0732">Signal</keyword>
<dbReference type="Pfam" id="PF00092">
    <property type="entry name" value="VWA"/>
    <property type="match status" value="1"/>
</dbReference>
<reference evidence="4" key="1">
    <citation type="submission" date="2023-08" db="EMBL/GenBank/DDBJ databases">
        <authorList>
            <person name="Alioto T."/>
            <person name="Alioto T."/>
            <person name="Gomez Garrido J."/>
        </authorList>
    </citation>
    <scope>NUCLEOTIDE SEQUENCE</scope>
</reference>
<feature type="domain" description="Chitin-binding type-2" evidence="3">
    <location>
        <begin position="576"/>
        <end position="628"/>
    </location>
</feature>
<dbReference type="PANTHER" id="PTHR24020">
    <property type="entry name" value="COLLAGEN ALPHA"/>
    <property type="match status" value="1"/>
</dbReference>
<dbReference type="AlphaFoldDB" id="A0AA36BXY3"/>
<dbReference type="GO" id="GO:0008061">
    <property type="term" value="F:chitin binding"/>
    <property type="evidence" value="ECO:0007669"/>
    <property type="project" value="InterPro"/>
</dbReference>
<dbReference type="Gene3D" id="2.170.140.10">
    <property type="entry name" value="Chitin binding domain"/>
    <property type="match status" value="1"/>
</dbReference>
<dbReference type="SUPFAM" id="SSF57625">
    <property type="entry name" value="Invertebrate chitin-binding proteins"/>
    <property type="match status" value="3"/>
</dbReference>
<dbReference type="SUPFAM" id="SSF53300">
    <property type="entry name" value="vWA-like"/>
    <property type="match status" value="1"/>
</dbReference>
<dbReference type="InterPro" id="IPR002035">
    <property type="entry name" value="VWF_A"/>
</dbReference>
<dbReference type="CDD" id="cd01450">
    <property type="entry name" value="vWFA_subfamily_ECM"/>
    <property type="match status" value="1"/>
</dbReference>
<dbReference type="InterPro" id="IPR050525">
    <property type="entry name" value="ECM_Assembly_Org"/>
</dbReference>
<dbReference type="SMART" id="SM00327">
    <property type="entry name" value="VWA"/>
    <property type="match status" value="1"/>
</dbReference>
<protein>
    <submittedName>
        <fullName evidence="4">Collagen alpha-1(XIV) chain-like</fullName>
    </submittedName>
</protein>
<dbReference type="Gene3D" id="3.40.50.410">
    <property type="entry name" value="von Willebrand factor, type A domain"/>
    <property type="match status" value="1"/>
</dbReference>
<sequence>MTIKYLLFVAICLGIARDIYAAVDLTLKSGETSNATIDATIRKIRDNCILAQDYYFLRRLAVAQMNSIAATTGGIWRVTSAQLTTVQSACNGILKTNCSKAKTEFNVDVSALTMSDLQIPLYSGLAMSLFILKSVSPVPLQKAQQAQSWKTHINSNGDTTKFVTWSNELEQLNDCTSAQVDLLFVIDSSGSVGGPNFQKTKTFLNNVVSNLDISQNETRVAVLRFSSKPYVMFNFDKHSTKAAVTSAIAYNGGGTNTDSALDLARTSVFANTTRKSVAVKVLVLVTDGKSSSENKTVAAAQKLKDAGVTIFTIGVVNPKVSELIASASEPSCTHFINLKSYSEIDFIVREIESKSCKAIYVMQNDTVLPYNPIPKTNKTKEQVVDVTKTTQSNSGTIITVSVQCGVVTVYGAYNNSQPSLASYDYMTNATDTNPGNLYLVKQTLSSTLYLTIISRRRFDLKISACNNPQYNVSFDATDPTIRVTCRQNNKEVLCSSDDLKDILGKNIPYPCTKENRIKGLYVFPYPNKPEKYLECGSQGKLTIVLCPKDQTFDATLKTCKHTVTSPALPGIALKPYPCIIFSRKYHFTHPTDISKFILCDLRGKGRVVDCPETLYWHPGIVGCVFTPFNHVCGANTSGMLQPHPFSPSHFIVCGSCTNYQIRKCEYNKKWNQSLSKCVYTSPF</sequence>
<dbReference type="SMART" id="SM00494">
    <property type="entry name" value="ChtBD2"/>
    <property type="match status" value="3"/>
</dbReference>
<evidence type="ECO:0000259" key="3">
    <source>
        <dbReference type="SMART" id="SM00494"/>
    </source>
</evidence>
<dbReference type="InterPro" id="IPR036465">
    <property type="entry name" value="vWFA_dom_sf"/>
</dbReference>
<proteinExistence type="predicted"/>